<evidence type="ECO:0000313" key="1">
    <source>
        <dbReference type="EMBL" id="MFD0738250.1"/>
    </source>
</evidence>
<protein>
    <submittedName>
        <fullName evidence="1">Uncharacterized protein</fullName>
    </submittedName>
</protein>
<proteinExistence type="predicted"/>
<evidence type="ECO:0000313" key="2">
    <source>
        <dbReference type="Proteomes" id="UP001597090"/>
    </source>
</evidence>
<sequence length="171" mass="17133">MAAGFVGGPGAAALVNRGAGSLIDNGTLISQGNGPLAQMFGFGAGSPQAVERQPTDMPQYGLHVQNLGMGGQPGGYSNSPNVNTMPPVMADSFGNGFGTANVFQGGQMGAWLNGGMANRGYGSPMGSVNQRNGTQNIINDAWGEAARGFGVGGMSGGARDAPMPGPKHHLV</sequence>
<dbReference type="EMBL" id="JBHTIH010000002">
    <property type="protein sequence ID" value="MFD0738250.1"/>
    <property type="molecule type" value="Genomic_DNA"/>
</dbReference>
<comment type="caution">
    <text evidence="1">The sequence shown here is derived from an EMBL/GenBank/DDBJ whole genome shotgun (WGS) entry which is preliminary data.</text>
</comment>
<gene>
    <name evidence="1" type="ORF">ACFQZQ_02965</name>
</gene>
<dbReference type="RefSeq" id="WP_386811182.1">
    <property type="nucleotide sequence ID" value="NZ_JBHTIH010000002.1"/>
</dbReference>
<keyword evidence="2" id="KW-1185">Reference proteome</keyword>
<dbReference type="Proteomes" id="UP001597090">
    <property type="component" value="Unassembled WGS sequence"/>
</dbReference>
<reference evidence="2" key="1">
    <citation type="journal article" date="2019" name="Int. J. Syst. Evol. Microbiol.">
        <title>The Global Catalogue of Microorganisms (GCM) 10K type strain sequencing project: providing services to taxonomists for standard genome sequencing and annotation.</title>
        <authorList>
            <consortium name="The Broad Institute Genomics Platform"/>
            <consortium name="The Broad Institute Genome Sequencing Center for Infectious Disease"/>
            <person name="Wu L."/>
            <person name="Ma J."/>
        </authorList>
    </citation>
    <scope>NUCLEOTIDE SEQUENCE [LARGE SCALE GENOMIC DNA]</scope>
    <source>
        <strain evidence="2">CCUG 55491</strain>
    </source>
</reference>
<name>A0ABW2YKQ9_9GAMM</name>
<organism evidence="1 2">
    <name type="scientific">Lysobacter koreensis</name>
    <dbReference type="NCBI Taxonomy" id="266122"/>
    <lineage>
        <taxon>Bacteria</taxon>
        <taxon>Pseudomonadati</taxon>
        <taxon>Pseudomonadota</taxon>
        <taxon>Gammaproteobacteria</taxon>
        <taxon>Lysobacterales</taxon>
        <taxon>Lysobacteraceae</taxon>
        <taxon>Lysobacter</taxon>
    </lineage>
</organism>
<accession>A0ABW2YKQ9</accession>